<accession>A0AAV7R2C8</accession>
<dbReference type="Proteomes" id="UP001066276">
    <property type="component" value="Chromosome 6"/>
</dbReference>
<protein>
    <submittedName>
        <fullName evidence="1">Uncharacterized protein</fullName>
    </submittedName>
</protein>
<evidence type="ECO:0000313" key="2">
    <source>
        <dbReference type="Proteomes" id="UP001066276"/>
    </source>
</evidence>
<sequence>MTQAVTPVWVPCLELPLPASLFWIQNAEQHSAPGITGTIMRQPIPPVWIPCLEYHIRPVSLLDPEHRTTFSTWNYRDHHETAGTCSLGTMPREPHLASLFWIWTAEEHSTLGITETIMRQPALPVWVPSLEYHIRPVSFGSGTQKNIQHLELLGPS</sequence>
<gene>
    <name evidence="1" type="ORF">NDU88_013198</name>
</gene>
<evidence type="ECO:0000313" key="1">
    <source>
        <dbReference type="EMBL" id="KAJ1146946.1"/>
    </source>
</evidence>
<dbReference type="EMBL" id="JANPWB010000010">
    <property type="protein sequence ID" value="KAJ1146946.1"/>
    <property type="molecule type" value="Genomic_DNA"/>
</dbReference>
<reference evidence="1" key="1">
    <citation type="journal article" date="2022" name="bioRxiv">
        <title>Sequencing and chromosome-scale assembly of the giantPleurodeles waltlgenome.</title>
        <authorList>
            <person name="Brown T."/>
            <person name="Elewa A."/>
            <person name="Iarovenko S."/>
            <person name="Subramanian E."/>
            <person name="Araus A.J."/>
            <person name="Petzold A."/>
            <person name="Susuki M."/>
            <person name="Suzuki K.-i.T."/>
            <person name="Hayashi T."/>
            <person name="Toyoda A."/>
            <person name="Oliveira C."/>
            <person name="Osipova E."/>
            <person name="Leigh N.D."/>
            <person name="Simon A."/>
            <person name="Yun M.H."/>
        </authorList>
    </citation>
    <scope>NUCLEOTIDE SEQUENCE</scope>
    <source>
        <strain evidence="1">20211129_DDA</strain>
        <tissue evidence="1">Liver</tissue>
    </source>
</reference>
<organism evidence="1 2">
    <name type="scientific">Pleurodeles waltl</name>
    <name type="common">Iberian ribbed newt</name>
    <dbReference type="NCBI Taxonomy" id="8319"/>
    <lineage>
        <taxon>Eukaryota</taxon>
        <taxon>Metazoa</taxon>
        <taxon>Chordata</taxon>
        <taxon>Craniata</taxon>
        <taxon>Vertebrata</taxon>
        <taxon>Euteleostomi</taxon>
        <taxon>Amphibia</taxon>
        <taxon>Batrachia</taxon>
        <taxon>Caudata</taxon>
        <taxon>Salamandroidea</taxon>
        <taxon>Salamandridae</taxon>
        <taxon>Pleurodelinae</taxon>
        <taxon>Pleurodeles</taxon>
    </lineage>
</organism>
<keyword evidence="2" id="KW-1185">Reference proteome</keyword>
<name>A0AAV7R2C8_PLEWA</name>
<comment type="caution">
    <text evidence="1">The sequence shown here is derived from an EMBL/GenBank/DDBJ whole genome shotgun (WGS) entry which is preliminary data.</text>
</comment>
<proteinExistence type="predicted"/>
<dbReference type="AlphaFoldDB" id="A0AAV7R2C8"/>